<dbReference type="SUPFAM" id="SSF109998">
    <property type="entry name" value="Triger factor/SurA peptide-binding domain-like"/>
    <property type="match status" value="1"/>
</dbReference>
<keyword evidence="1" id="KW-0697">Rotamase</keyword>
<comment type="caution">
    <text evidence="5">The sequence shown here is derived from an EMBL/GenBank/DDBJ whole genome shotgun (WGS) entry which is preliminary data.</text>
</comment>
<organism evidence="5 6">
    <name type="scientific">Chloroflexus islandicus</name>
    <dbReference type="NCBI Taxonomy" id="1707952"/>
    <lineage>
        <taxon>Bacteria</taxon>
        <taxon>Bacillati</taxon>
        <taxon>Chloroflexota</taxon>
        <taxon>Chloroflexia</taxon>
        <taxon>Chloroflexales</taxon>
        <taxon>Chloroflexineae</taxon>
        <taxon>Chloroflexaceae</taxon>
        <taxon>Chloroflexus</taxon>
    </lineage>
</organism>
<dbReference type="InterPro" id="IPR046357">
    <property type="entry name" value="PPIase_dom_sf"/>
</dbReference>
<dbReference type="PROSITE" id="PS01096">
    <property type="entry name" value="PPIC_PPIASE_1"/>
    <property type="match status" value="1"/>
</dbReference>
<evidence type="ECO:0000259" key="4">
    <source>
        <dbReference type="PROSITE" id="PS50198"/>
    </source>
</evidence>
<evidence type="ECO:0000313" key="6">
    <source>
        <dbReference type="Proteomes" id="UP000078287"/>
    </source>
</evidence>
<reference evidence="5 6" key="1">
    <citation type="submission" date="2016-04" db="EMBL/GenBank/DDBJ databases">
        <title>Chloroflexus islandicus sp. nov., a thermophilic filamentous anoxygenic phototrophic bacterium from geyser Strokkur (Iceland).</title>
        <authorList>
            <person name="Gaisin V.A."/>
            <person name="Kalashnikov A.M."/>
            <person name="Sukhacheva M.V."/>
            <person name="Grouzdev D.S."/>
            <person name="Ivanov T.M."/>
            <person name="Kuznetsov B."/>
            <person name="Gorlenko V.M."/>
        </authorList>
    </citation>
    <scope>NUCLEOTIDE SEQUENCE [LARGE SCALE GENOMIC DNA]</scope>
    <source>
        <strain evidence="6">isl-2</strain>
    </source>
</reference>
<accession>A0A178LXZ0</accession>
<gene>
    <name evidence="5" type="ORF">A6A03_19525</name>
</gene>
<dbReference type="Proteomes" id="UP000078287">
    <property type="component" value="Unassembled WGS sequence"/>
</dbReference>
<proteinExistence type="predicted"/>
<dbReference type="EMBL" id="LWQS01000097">
    <property type="protein sequence ID" value="OAN39602.1"/>
    <property type="molecule type" value="Genomic_DNA"/>
</dbReference>
<protein>
    <submittedName>
        <fullName evidence="5">Peptidylprolyl isomerase</fullName>
    </submittedName>
</protein>
<dbReference type="Pfam" id="PF13616">
    <property type="entry name" value="Rotamase_3"/>
    <property type="match status" value="1"/>
</dbReference>
<dbReference type="SUPFAM" id="SSF54534">
    <property type="entry name" value="FKBP-like"/>
    <property type="match status" value="1"/>
</dbReference>
<dbReference type="GO" id="GO:0003755">
    <property type="term" value="F:peptidyl-prolyl cis-trans isomerase activity"/>
    <property type="evidence" value="ECO:0007669"/>
    <property type="project" value="UniProtKB-KW"/>
</dbReference>
<feature type="domain" description="PpiC" evidence="4">
    <location>
        <begin position="163"/>
        <end position="260"/>
    </location>
</feature>
<keyword evidence="3" id="KW-0732">Signal</keyword>
<dbReference type="InterPro" id="IPR000297">
    <property type="entry name" value="PPIase_PpiC"/>
</dbReference>
<evidence type="ECO:0000256" key="1">
    <source>
        <dbReference type="PROSITE-ProRule" id="PRU00278"/>
    </source>
</evidence>
<dbReference type="InterPro" id="IPR023058">
    <property type="entry name" value="PPIase_PpiC_CS"/>
</dbReference>
<dbReference type="PROSITE" id="PS51257">
    <property type="entry name" value="PROKAR_LIPOPROTEIN"/>
    <property type="match status" value="1"/>
</dbReference>
<dbReference type="PROSITE" id="PS50198">
    <property type="entry name" value="PPIC_PPIASE_2"/>
    <property type="match status" value="1"/>
</dbReference>
<dbReference type="RefSeq" id="WP_066791021.1">
    <property type="nucleotide sequence ID" value="NZ_LWQS01000097.1"/>
</dbReference>
<feature type="region of interest" description="Disordered" evidence="2">
    <location>
        <begin position="28"/>
        <end position="50"/>
    </location>
</feature>
<feature type="signal peptide" evidence="3">
    <location>
        <begin position="1"/>
        <end position="33"/>
    </location>
</feature>
<dbReference type="Gene3D" id="3.10.50.40">
    <property type="match status" value="1"/>
</dbReference>
<dbReference type="STRING" id="1707952.A6A03_19525"/>
<evidence type="ECO:0000256" key="3">
    <source>
        <dbReference type="SAM" id="SignalP"/>
    </source>
</evidence>
<dbReference type="PANTHER" id="PTHR47245">
    <property type="entry name" value="PEPTIDYLPROLYL ISOMERASE"/>
    <property type="match status" value="1"/>
</dbReference>
<evidence type="ECO:0000313" key="5">
    <source>
        <dbReference type="EMBL" id="OAN39602.1"/>
    </source>
</evidence>
<dbReference type="AlphaFoldDB" id="A0A178LXZ0"/>
<sequence>MRLAWFMRRAAWLVLAASLLLTACGGPSGPTVAGSPTTTSAPPAPTAATASAPEGVIARVGDGFILRRDFDRFYLPGADPKTLLDQMIDVELVVQAALQEGATVDETKIDEQVTQLRLAQAGGDEAQFVAFLQSNNIADEAELRRLLRRDALIEQMLLKHTTAEQVRARHILVSATPEEAESRKAAAEAILAELQNGGDFAALARTRSDDPGSAAQGGDLGWAPRGMYVAPFEEAVFSMKPGELRLVQTDYGWHIIEVTGGPEVRSFDDRMLLDTPAGQEAFSTTFLPWVAELRSAAESAGKIEILVDLSTLTQP</sequence>
<keyword evidence="1 5" id="KW-0413">Isomerase</keyword>
<dbReference type="Gene3D" id="1.10.4030.10">
    <property type="entry name" value="Porin chaperone SurA, peptide-binding domain"/>
    <property type="match status" value="1"/>
</dbReference>
<evidence type="ECO:0000256" key="2">
    <source>
        <dbReference type="SAM" id="MobiDB-lite"/>
    </source>
</evidence>
<keyword evidence="6" id="KW-1185">Reference proteome</keyword>
<name>A0A178LXZ0_9CHLR</name>
<dbReference type="InterPro" id="IPR050245">
    <property type="entry name" value="PrsA_foldase"/>
</dbReference>
<dbReference type="InterPro" id="IPR027304">
    <property type="entry name" value="Trigger_fact/SurA_dom_sf"/>
</dbReference>
<dbReference type="OrthoDB" id="14196at2"/>
<feature type="chain" id="PRO_5008091498" evidence="3">
    <location>
        <begin position="34"/>
        <end position="315"/>
    </location>
</feature>
<dbReference type="PANTHER" id="PTHR47245:SF2">
    <property type="entry name" value="PEPTIDYL-PROLYL CIS-TRANS ISOMERASE HP_0175-RELATED"/>
    <property type="match status" value="1"/>
</dbReference>